<reference evidence="2 3" key="1">
    <citation type="submission" date="2016-10" db="EMBL/GenBank/DDBJ databases">
        <authorList>
            <person name="de Groot N.N."/>
        </authorList>
    </citation>
    <scope>NUCLEOTIDE SEQUENCE [LARGE SCALE GENOMIC DNA]</scope>
    <source>
        <strain evidence="2 3">B25</strain>
    </source>
</reference>
<dbReference type="RefSeq" id="WP_074643471.1">
    <property type="nucleotide sequence ID" value="NZ_FOFU01000004.1"/>
</dbReference>
<proteinExistence type="predicted"/>
<dbReference type="Proteomes" id="UP000182360">
    <property type="component" value="Unassembled WGS sequence"/>
</dbReference>
<keyword evidence="3" id="KW-1185">Reference proteome</keyword>
<dbReference type="EMBL" id="FOFU01000004">
    <property type="protein sequence ID" value="SEQ46108.1"/>
    <property type="molecule type" value="Genomic_DNA"/>
</dbReference>
<dbReference type="OrthoDB" id="1681440at2"/>
<feature type="domain" description="Tip attachment protein J HDII-ins2" evidence="1">
    <location>
        <begin position="254"/>
        <end position="389"/>
    </location>
</feature>
<dbReference type="Pfam" id="PF24801">
    <property type="entry name" value="FNIII-A_GpJ"/>
    <property type="match status" value="1"/>
</dbReference>
<dbReference type="InterPro" id="IPR055385">
    <property type="entry name" value="GpJ_HDII-ins2"/>
</dbReference>
<organism evidence="2 3">
    <name type="scientific">Treponema bryantii</name>
    <dbReference type="NCBI Taxonomy" id="163"/>
    <lineage>
        <taxon>Bacteria</taxon>
        <taxon>Pseudomonadati</taxon>
        <taxon>Spirochaetota</taxon>
        <taxon>Spirochaetia</taxon>
        <taxon>Spirochaetales</taxon>
        <taxon>Treponemataceae</taxon>
        <taxon>Treponema</taxon>
    </lineage>
</organism>
<protein>
    <submittedName>
        <fullName evidence="2">Putative phage tail protein</fullName>
    </submittedName>
</protein>
<dbReference type="NCBIfam" id="NF040662">
    <property type="entry name" value="attach_TipJ_rel"/>
    <property type="match status" value="1"/>
</dbReference>
<sequence length="2023" mass="221391">MSIQVTACLNPFSQERKDFNFEQGISIQKIINKIDALHAVNAGWRVMIDDEIITDFERIPEEGQRVYLKLVPENDSPKDTGAGMKVGGAALAVLGVILCFTPVAPLGAALVGAGIGMFAGGMALYNINIPDVNMNDREKPEQDPSIRGSRNQMRPYGVVPVLLGRRRIYADQCANPYTWVDDDGDIWLYQLFCVGQKDLQIETNSIKIEETLLKNYSATGDIARILDPENPDPLIQMQIAYGGTSSPLYNKCVHEIQLNTLLKHETEDGQDGAIIRTTPDGTTELNVDIFFYSGLGKYNDSGDVVNTSVEVKVEYKRSNLPDSQYALLGYFNEVDQNNVITGCNLKTRRLALTLDHLISSAYTVRITRVSADSTDSKIIDSVYVGSIRAAKNESPVRSERCQQITQIGLKIKASEKLNNVIEQLNFIAQSKLPVYQNGQWTNALSSNPASAAMYAMQGDVAQQKLSDSEIETEAFSKLFSWCNNHGYSCNAYVTESLTVNDLLARIASTCRAEILRMNGKITVIQDIEKESFVQLFTPRNSHDYKETMALADIPDEMKMGFVDSSKGFADNEAHVYNTPSGNQISGVEPQTSQSVPLWGVTNSEQARKLGMYNYAVSKHRFVIVRFSCDFEYLMCRKGDWIKYAGDIALAGLKQGRIESVDGQKILLDEQVTMESGKTYAVRIRKSDGSAVLCNVQTVAGGTNELTIIGQMPSGIEGCLFAFGITGNETVDLLVTDIQCGENLSADLICVEYAPEIFGVDNPDFVLPDFVNHLSEVDSVIEPADVSEWRTFQTYNDSESMPSTPTGGGTSGDWHLQQTENSKWISTKTAASIYDGEWSAPVPTGKKVMDLLVPDGEIGNPDSVDELVAVANRDSISISWSAIRDNGLNNSIKCYILKISKDNGVSWSDPIYLTDCSYEYVFTRTGQGSDGYPEASAFANWKVEVVAENIYGKKSTAEQKYVDAENYDTWIPTVPSDVKAVANKDYILLSWSCNLRGVYGTNLYRIKKNGTTIAEGIIENSFVYYFDRSSNEYPEKSDFDTNTWKFTVEVYNESPTTRYADAVYDKSNYKSWLPAIPRMGVTSSGRTISVDIRADDSYWGWDRFELQLSNDNQNWFAANTSESYDAYASEEGWKGGVANSDTDVLSTQFYMELPLSGQAADNPVNTSYYVRVRAVTHTNTDKKSAFCESIMVVAKASGVKDIVNSAVTTAKLANEAVTGDKISADTITARKLNVVATNLVNPIINDTPSDSSVTRAVSRWAGLKAISDPATGFVIGERTGNISSDAFTILPDAVYEFKFGIECSNYASGSGLFIGLNAAQSLKCYKWNATKKQWFYESTSTNKYFLSDYKTNSRKYFTTYILGTNVQTGTGTSTTVPAQNIPAPVMTDNTYEIYALQLTGTLRETFIRSGNNTISGSPVWKIITPQIYERNSSAITAEDIKTQNLSAINANLGDVATGSLSSATNSDGKPDPANSLVHINGTAGSEEFFIGNIKKSSASETNTNHEFMWLHKVNGVFTFILKITNFIVTSTQSIIKGILRIKNSLSDTDANAFLTVNPTSSTNNSTPANTMRLLGTLLTKGIRKEWTQLDLSSLDASKWFPVTIPLSTDDWTEIDCYVSLDSGTKPSWSSHNSGFTCHLHLLAMGAGWGTTSAQTLVLDRQYGFTTVNNVTVIPAGWTQMTNSSTGVLWLRGGGKYRVWNNKGVAFTIRTSTYTASDQSVTPTTSYQWSFTRAQMWGNIDGNATSATSAEKLTTARKVYVKLGTASTTETKDFSGDTAIPVNGTLEVANGGTGQTSLSNVSVGFADRSKVARSVVGWCTTASATQIKDITLDGFTDSDLVNNATIIFYLANKNTHLTPKLRVGGTGNASKDIASSDIPFHKGLYIARYNGGGWYINPLLNLETATSFNGTASQAGAGMYGAIGVTAWYFSTTGGYIVYSNGLKIQWEKISFTSTSIYTFSNLSLPISFSSKESACCFVSAISADSNSFGSSCRLVDAQHISGILYGIYQAGDRCQGMCIWAIGY</sequence>
<evidence type="ECO:0000259" key="1">
    <source>
        <dbReference type="Pfam" id="PF24801"/>
    </source>
</evidence>
<gene>
    <name evidence="2" type="ORF">SAMN04487977_104311</name>
</gene>
<evidence type="ECO:0000313" key="3">
    <source>
        <dbReference type="Proteomes" id="UP000182360"/>
    </source>
</evidence>
<evidence type="ECO:0000313" key="2">
    <source>
        <dbReference type="EMBL" id="SEQ46108.1"/>
    </source>
</evidence>
<name>A0A1H9G8L8_9SPIR</name>
<accession>A0A1H9G8L8</accession>